<proteinExistence type="inferred from homology"/>
<protein>
    <recommendedName>
        <fullName evidence="3">AB hydrolase-1 domain-containing protein</fullName>
    </recommendedName>
</protein>
<dbReference type="PANTHER" id="PTHR42886">
    <property type="entry name" value="RE40534P-RELATED"/>
    <property type="match status" value="1"/>
</dbReference>
<dbReference type="SUPFAM" id="SSF53474">
    <property type="entry name" value="alpha/beta-Hydrolases"/>
    <property type="match status" value="1"/>
</dbReference>
<feature type="compositionally biased region" description="Basic and acidic residues" evidence="2">
    <location>
        <begin position="250"/>
        <end position="263"/>
    </location>
</feature>
<reference evidence="4 5" key="1">
    <citation type="submission" date="2024-02" db="EMBL/GenBank/DDBJ databases">
        <title>A draft genome for the cacao thread blight pathogen Marasmius crinis-equi.</title>
        <authorList>
            <person name="Cohen S.P."/>
            <person name="Baruah I.K."/>
            <person name="Amoako-Attah I."/>
            <person name="Bukari Y."/>
            <person name="Meinhardt L.W."/>
            <person name="Bailey B.A."/>
        </authorList>
    </citation>
    <scope>NUCLEOTIDE SEQUENCE [LARGE SCALE GENOMIC DNA]</scope>
    <source>
        <strain evidence="4 5">GH-76</strain>
    </source>
</reference>
<dbReference type="InterPro" id="IPR029058">
    <property type="entry name" value="AB_hydrolase_fold"/>
</dbReference>
<evidence type="ECO:0000256" key="2">
    <source>
        <dbReference type="SAM" id="MobiDB-lite"/>
    </source>
</evidence>
<evidence type="ECO:0000259" key="3">
    <source>
        <dbReference type="Pfam" id="PF00561"/>
    </source>
</evidence>
<organism evidence="4 5">
    <name type="scientific">Marasmius crinis-equi</name>
    <dbReference type="NCBI Taxonomy" id="585013"/>
    <lineage>
        <taxon>Eukaryota</taxon>
        <taxon>Fungi</taxon>
        <taxon>Dikarya</taxon>
        <taxon>Basidiomycota</taxon>
        <taxon>Agaricomycotina</taxon>
        <taxon>Agaricomycetes</taxon>
        <taxon>Agaricomycetidae</taxon>
        <taxon>Agaricales</taxon>
        <taxon>Marasmiineae</taxon>
        <taxon>Marasmiaceae</taxon>
        <taxon>Marasmius</taxon>
    </lineage>
</organism>
<sequence length="423" mass="47122">MDIPSTSQLPSLPPATEIPSAFMDSVKQWWSSGEKQMAISEERLLRRLPYYQSHKPASLKNSEGPVVAYSSKVELPSNPKHYLNTLTFTSTSPPTANSPSPAVVLHGYGAGLGFYFKNFNTLAQWAGRRNTSVYALDWLGMGRSARPSFSVSASRKDTKARVEEAESFFVESLEQWRQKMGLEKMTLVGHSLGAYFSTVYALRYPTRVDKLILLSPAGVPRGPDYTVPAKELDPTASGNSTDDVQAASRQKVEEIESRQKQAKERESRGRKLFTYLWEEGWSPFQVVRSSLFWGPMIVGKYSSRRFAGLSKEETLDMHSYILNITLAKGSGEYCISHILAPGAHARMPLVDRIEALKIPVTFVYGDQDWMDPEGGADSVEALRKAGNGQGKMYIVNNAGHHVYLDNPKAVNDLLVKELDRRTS</sequence>
<comment type="similarity">
    <text evidence="1">Belongs to the peptidase S33 family. ABHD4/ABHD5 subfamily.</text>
</comment>
<evidence type="ECO:0000313" key="4">
    <source>
        <dbReference type="EMBL" id="KAL0581952.1"/>
    </source>
</evidence>
<keyword evidence="5" id="KW-1185">Reference proteome</keyword>
<dbReference type="Pfam" id="PF00561">
    <property type="entry name" value="Abhydrolase_1"/>
    <property type="match status" value="1"/>
</dbReference>
<dbReference type="Proteomes" id="UP001465976">
    <property type="component" value="Unassembled WGS sequence"/>
</dbReference>
<feature type="domain" description="AB hydrolase-1" evidence="3">
    <location>
        <begin position="103"/>
        <end position="407"/>
    </location>
</feature>
<dbReference type="PANTHER" id="PTHR42886:SF29">
    <property type="entry name" value="PUMMELIG, ISOFORM A"/>
    <property type="match status" value="1"/>
</dbReference>
<dbReference type="EMBL" id="JBAHYK010000001">
    <property type="protein sequence ID" value="KAL0581952.1"/>
    <property type="molecule type" value="Genomic_DNA"/>
</dbReference>
<comment type="caution">
    <text evidence="4">The sequence shown here is derived from an EMBL/GenBank/DDBJ whole genome shotgun (WGS) entry which is preliminary data.</text>
</comment>
<dbReference type="Gene3D" id="3.40.50.1820">
    <property type="entry name" value="alpha/beta hydrolase"/>
    <property type="match status" value="1"/>
</dbReference>
<feature type="region of interest" description="Disordered" evidence="2">
    <location>
        <begin position="225"/>
        <end position="263"/>
    </location>
</feature>
<evidence type="ECO:0000256" key="1">
    <source>
        <dbReference type="ARBA" id="ARBA00038097"/>
    </source>
</evidence>
<name>A0ABR3G2H1_9AGAR</name>
<dbReference type="InterPro" id="IPR000073">
    <property type="entry name" value="AB_hydrolase_1"/>
</dbReference>
<gene>
    <name evidence="4" type="ORF">V5O48_000009</name>
</gene>
<evidence type="ECO:0000313" key="5">
    <source>
        <dbReference type="Proteomes" id="UP001465976"/>
    </source>
</evidence>
<accession>A0ABR3G2H1</accession>